<dbReference type="InterPro" id="IPR051541">
    <property type="entry name" value="PTS_SugarTrans_NitroReg"/>
</dbReference>
<comment type="caution">
    <text evidence="2">The sequence shown here is derived from an EMBL/GenBank/DDBJ whole genome shotgun (WGS) entry which is preliminary data.</text>
</comment>
<feature type="domain" description="PTS EIIA type-2" evidence="1">
    <location>
        <begin position="82"/>
        <end position="226"/>
    </location>
</feature>
<dbReference type="PANTHER" id="PTHR47738">
    <property type="entry name" value="PTS SYSTEM FRUCTOSE-LIKE EIIA COMPONENT-RELATED"/>
    <property type="match status" value="1"/>
</dbReference>
<dbReference type="GO" id="GO:0003677">
    <property type="term" value="F:DNA binding"/>
    <property type="evidence" value="ECO:0007669"/>
    <property type="project" value="InterPro"/>
</dbReference>
<dbReference type="Pfam" id="PF12728">
    <property type="entry name" value="HTH_17"/>
    <property type="match status" value="1"/>
</dbReference>
<name>A0A5C6DHQ0_9BACT</name>
<protein>
    <submittedName>
        <fullName evidence="2">Putative fructose-like phosphotransferase system subunit EIIA</fullName>
    </submittedName>
</protein>
<dbReference type="RefSeq" id="WP_146528207.1">
    <property type="nucleotide sequence ID" value="NZ_SJPV01000006.1"/>
</dbReference>
<dbReference type="OrthoDB" id="289331at2"/>
<dbReference type="EMBL" id="SJPV01000006">
    <property type="protein sequence ID" value="TWU36188.1"/>
    <property type="molecule type" value="Genomic_DNA"/>
</dbReference>
<dbReference type="Proteomes" id="UP000319143">
    <property type="component" value="Unassembled WGS sequence"/>
</dbReference>
<dbReference type="Pfam" id="PF00359">
    <property type="entry name" value="PTS_EIIA_2"/>
    <property type="match status" value="1"/>
</dbReference>
<dbReference type="GO" id="GO:0016740">
    <property type="term" value="F:transferase activity"/>
    <property type="evidence" value="ECO:0007669"/>
    <property type="project" value="UniProtKB-KW"/>
</dbReference>
<evidence type="ECO:0000259" key="1">
    <source>
        <dbReference type="PROSITE" id="PS51094"/>
    </source>
</evidence>
<dbReference type="PROSITE" id="PS51094">
    <property type="entry name" value="PTS_EIIA_TYPE_2"/>
    <property type="match status" value="1"/>
</dbReference>
<reference evidence="2 3" key="1">
    <citation type="submission" date="2019-02" db="EMBL/GenBank/DDBJ databases">
        <title>Deep-cultivation of Planctomycetes and their phenomic and genomic characterization uncovers novel biology.</title>
        <authorList>
            <person name="Wiegand S."/>
            <person name="Jogler M."/>
            <person name="Boedeker C."/>
            <person name="Pinto D."/>
            <person name="Vollmers J."/>
            <person name="Rivas-Marin E."/>
            <person name="Kohn T."/>
            <person name="Peeters S.H."/>
            <person name="Heuer A."/>
            <person name="Rast P."/>
            <person name="Oberbeckmann S."/>
            <person name="Bunk B."/>
            <person name="Jeske O."/>
            <person name="Meyerdierks A."/>
            <person name="Storesund J.E."/>
            <person name="Kallscheuer N."/>
            <person name="Luecker S."/>
            <person name="Lage O.M."/>
            <person name="Pohl T."/>
            <person name="Merkel B.J."/>
            <person name="Hornburger P."/>
            <person name="Mueller R.-W."/>
            <person name="Bruemmer F."/>
            <person name="Labrenz M."/>
            <person name="Spormann A.M."/>
            <person name="Op Den Camp H."/>
            <person name="Overmann J."/>
            <person name="Amann R."/>
            <person name="Jetten M.S.M."/>
            <person name="Mascher T."/>
            <person name="Medema M.H."/>
            <person name="Devos D.P."/>
            <person name="Kaster A.-K."/>
            <person name="Ovreas L."/>
            <person name="Rohde M."/>
            <person name="Galperin M.Y."/>
            <person name="Jogler C."/>
        </authorList>
    </citation>
    <scope>NUCLEOTIDE SEQUENCE [LARGE SCALE GENOMIC DNA]</scope>
    <source>
        <strain evidence="2 3">Poly41</strain>
    </source>
</reference>
<accession>A0A5C6DHQ0</accession>
<dbReference type="InterPro" id="IPR016152">
    <property type="entry name" value="PTrfase/Anion_transptr"/>
</dbReference>
<gene>
    <name evidence="2" type="ORF">Poly41_39420</name>
</gene>
<dbReference type="GO" id="GO:0030295">
    <property type="term" value="F:protein kinase activator activity"/>
    <property type="evidence" value="ECO:0007669"/>
    <property type="project" value="TreeGrafter"/>
</dbReference>
<dbReference type="NCBIfam" id="TIGR01764">
    <property type="entry name" value="excise"/>
    <property type="match status" value="1"/>
</dbReference>
<dbReference type="Gene3D" id="3.40.930.10">
    <property type="entry name" value="Mannitol-specific EII, Chain A"/>
    <property type="match status" value="1"/>
</dbReference>
<dbReference type="PANTHER" id="PTHR47738:SF1">
    <property type="entry name" value="NITROGEN REGULATORY PROTEIN"/>
    <property type="match status" value="1"/>
</dbReference>
<sequence>MEDLDVARIAEYLHVTPNQVIKMADRGRLPARKVGGTWHFSEAEIHHWLEERIGASDSLQLDKVQQVLDRVSPAAVDRPIAQLCEVDTIAVPLNARTRGSVIRSMSELATKSGLMWDAAAMGEAVNAREQMHPTALDCGVALLHPRRPQTSILADSVIALGICPAAIPFADRGQLTDVFFLICSFDDAIHLRILAKLSRMVVEPSFLAALRQCQTAGEAWGCLQDCEQRVDEAIASHGS</sequence>
<keyword evidence="2" id="KW-0808">Transferase</keyword>
<proteinExistence type="predicted"/>
<dbReference type="AlphaFoldDB" id="A0A5C6DHQ0"/>
<evidence type="ECO:0000313" key="2">
    <source>
        <dbReference type="EMBL" id="TWU36188.1"/>
    </source>
</evidence>
<dbReference type="InterPro" id="IPR010093">
    <property type="entry name" value="SinI_DNA-bd"/>
</dbReference>
<dbReference type="InterPro" id="IPR002178">
    <property type="entry name" value="PTS_EIIA_type-2_dom"/>
</dbReference>
<dbReference type="InterPro" id="IPR041657">
    <property type="entry name" value="HTH_17"/>
</dbReference>
<dbReference type="SUPFAM" id="SSF46955">
    <property type="entry name" value="Putative DNA-binding domain"/>
    <property type="match status" value="1"/>
</dbReference>
<dbReference type="SUPFAM" id="SSF55804">
    <property type="entry name" value="Phoshotransferase/anion transport protein"/>
    <property type="match status" value="1"/>
</dbReference>
<evidence type="ECO:0000313" key="3">
    <source>
        <dbReference type="Proteomes" id="UP000319143"/>
    </source>
</evidence>
<keyword evidence="3" id="KW-1185">Reference proteome</keyword>
<organism evidence="2 3">
    <name type="scientific">Novipirellula artificiosorum</name>
    <dbReference type="NCBI Taxonomy" id="2528016"/>
    <lineage>
        <taxon>Bacteria</taxon>
        <taxon>Pseudomonadati</taxon>
        <taxon>Planctomycetota</taxon>
        <taxon>Planctomycetia</taxon>
        <taxon>Pirellulales</taxon>
        <taxon>Pirellulaceae</taxon>
        <taxon>Novipirellula</taxon>
    </lineage>
</organism>
<dbReference type="InterPro" id="IPR009061">
    <property type="entry name" value="DNA-bd_dom_put_sf"/>
</dbReference>